<reference evidence="1 2" key="1">
    <citation type="submission" date="2023-09" db="EMBL/GenBank/DDBJ databases">
        <title>Pangenome analysis of Batrachochytrium dendrobatidis and related Chytrids.</title>
        <authorList>
            <person name="Yacoub M.N."/>
            <person name="Stajich J.E."/>
            <person name="James T.Y."/>
        </authorList>
    </citation>
    <scope>NUCLEOTIDE SEQUENCE [LARGE SCALE GENOMIC DNA]</scope>
    <source>
        <strain evidence="1 2">JEL0888</strain>
    </source>
</reference>
<evidence type="ECO:0000313" key="2">
    <source>
        <dbReference type="Proteomes" id="UP001527925"/>
    </source>
</evidence>
<dbReference type="Proteomes" id="UP001527925">
    <property type="component" value="Unassembled WGS sequence"/>
</dbReference>
<protein>
    <submittedName>
        <fullName evidence="1">Uncharacterized protein</fullName>
    </submittedName>
</protein>
<comment type="caution">
    <text evidence="1">The sequence shown here is derived from an EMBL/GenBank/DDBJ whole genome shotgun (WGS) entry which is preliminary data.</text>
</comment>
<evidence type="ECO:0000313" key="1">
    <source>
        <dbReference type="EMBL" id="KAL2918855.1"/>
    </source>
</evidence>
<gene>
    <name evidence="1" type="ORF">HK105_201689</name>
</gene>
<organism evidence="1 2">
    <name type="scientific">Polyrhizophydium stewartii</name>
    <dbReference type="NCBI Taxonomy" id="2732419"/>
    <lineage>
        <taxon>Eukaryota</taxon>
        <taxon>Fungi</taxon>
        <taxon>Fungi incertae sedis</taxon>
        <taxon>Chytridiomycota</taxon>
        <taxon>Chytridiomycota incertae sedis</taxon>
        <taxon>Chytridiomycetes</taxon>
        <taxon>Rhizophydiales</taxon>
        <taxon>Rhizophydiales incertae sedis</taxon>
        <taxon>Polyrhizophydium</taxon>
    </lineage>
</organism>
<proteinExistence type="predicted"/>
<sequence>MSATVDREAATWSANMAAIEASRLRELSVKPLVMQPRNFGLVKDDSHSPPLIINRVEASALACVSHCRKHGLTLGILRQIQTNFPFSSRVKQIMVSEPIRYPHKDNFLYVNVLLMTEQTDMPLLIPYLYQGSLDKRRKDVPHNDLKEWLIINSNGERARLSTHKFHKM</sequence>
<name>A0ABR4NHC0_9FUNG</name>
<accession>A0ABR4NHC0</accession>
<dbReference type="EMBL" id="JADGIZ020000005">
    <property type="protein sequence ID" value="KAL2918855.1"/>
    <property type="molecule type" value="Genomic_DNA"/>
</dbReference>
<keyword evidence="2" id="KW-1185">Reference proteome</keyword>